<evidence type="ECO:0000313" key="1">
    <source>
        <dbReference type="EMBL" id="ARN80877.1"/>
    </source>
</evidence>
<keyword evidence="2" id="KW-1185">Reference proteome</keyword>
<name>A0A1W6MTH5_9HYPH</name>
<dbReference type="Proteomes" id="UP000193978">
    <property type="component" value="Chromosome"/>
</dbReference>
<protein>
    <submittedName>
        <fullName evidence="1">Uncharacterized protein</fullName>
    </submittedName>
</protein>
<dbReference type="KEGG" id="mbry:B1812_07065"/>
<sequence length="67" mass="7582">MRHPLRAQATAAYDAARISIFIEWARRARSRNSDALPTVADLRQLRRAIGRSFRGALDFKTAPVGMR</sequence>
<accession>A0A1W6MTH5</accession>
<proteinExistence type="predicted"/>
<organism evidence="1 2">
    <name type="scientific">Methylocystis bryophila</name>
    <dbReference type="NCBI Taxonomy" id="655015"/>
    <lineage>
        <taxon>Bacteria</taxon>
        <taxon>Pseudomonadati</taxon>
        <taxon>Pseudomonadota</taxon>
        <taxon>Alphaproteobacteria</taxon>
        <taxon>Hyphomicrobiales</taxon>
        <taxon>Methylocystaceae</taxon>
        <taxon>Methylocystis</taxon>
    </lineage>
</organism>
<reference evidence="1 2" key="1">
    <citation type="submission" date="2017-02" db="EMBL/GenBank/DDBJ databases">
        <authorList>
            <person name="Peterson S.W."/>
        </authorList>
    </citation>
    <scope>NUCLEOTIDE SEQUENCE [LARGE SCALE GENOMIC DNA]</scope>
    <source>
        <strain evidence="1 2">S285</strain>
    </source>
</reference>
<dbReference type="EMBL" id="CP019948">
    <property type="protein sequence ID" value="ARN80877.1"/>
    <property type="molecule type" value="Genomic_DNA"/>
</dbReference>
<gene>
    <name evidence="1" type="ORF">B1812_07065</name>
</gene>
<evidence type="ECO:0000313" key="2">
    <source>
        <dbReference type="Proteomes" id="UP000193978"/>
    </source>
</evidence>
<dbReference type="AlphaFoldDB" id="A0A1W6MTH5"/>